<proteinExistence type="inferred from homology"/>
<evidence type="ECO:0000256" key="6">
    <source>
        <dbReference type="ARBA" id="ARBA00023136"/>
    </source>
</evidence>
<dbReference type="Gene3D" id="1.20.1250.20">
    <property type="entry name" value="MFS general substrate transporter like domains"/>
    <property type="match status" value="1"/>
</dbReference>
<keyword evidence="6 10" id="KW-0472">Membrane</keyword>
<evidence type="ECO:0000256" key="1">
    <source>
        <dbReference type="ARBA" id="ARBA00004651"/>
    </source>
</evidence>
<keyword evidence="4 10" id="KW-0812">Transmembrane</keyword>
<feature type="transmembrane region" description="Helical" evidence="10">
    <location>
        <begin position="354"/>
        <end position="374"/>
    </location>
</feature>
<evidence type="ECO:0000256" key="9">
    <source>
        <dbReference type="SAM" id="MobiDB-lite"/>
    </source>
</evidence>
<feature type="transmembrane region" description="Helical" evidence="10">
    <location>
        <begin position="395"/>
        <end position="414"/>
    </location>
</feature>
<keyword evidence="3" id="KW-1003">Cell membrane</keyword>
<feature type="domain" description="Major facilitator superfamily (MFS) profile" evidence="11">
    <location>
        <begin position="84"/>
        <end position="517"/>
    </location>
</feature>
<evidence type="ECO:0000256" key="4">
    <source>
        <dbReference type="ARBA" id="ARBA00022692"/>
    </source>
</evidence>
<protein>
    <recommendedName>
        <fullName evidence="11">Major facilitator superfamily (MFS) profile domain-containing protein</fullName>
    </recommendedName>
</protein>
<feature type="compositionally biased region" description="Polar residues" evidence="9">
    <location>
        <begin position="1"/>
        <end position="12"/>
    </location>
</feature>
<keyword evidence="2" id="KW-0813">Transport</keyword>
<evidence type="ECO:0000256" key="7">
    <source>
        <dbReference type="ARBA" id="ARBA00023180"/>
    </source>
</evidence>
<dbReference type="InterPro" id="IPR036259">
    <property type="entry name" value="MFS_trans_sf"/>
</dbReference>
<dbReference type="PANTHER" id="PTHR23502">
    <property type="entry name" value="MAJOR FACILITATOR SUPERFAMILY"/>
    <property type="match status" value="1"/>
</dbReference>
<feature type="region of interest" description="Disordered" evidence="9">
    <location>
        <begin position="1"/>
        <end position="27"/>
    </location>
</feature>
<sequence>MASRTDLQSSSASDDETLRQKTPEPKPRHRSLVNLIFDRTRIDEAVENYEYPGSGTFEDPFVVSWIPDDTGNPLNWAKWLKWTITMVSAATSFAVAFSSSAYSGTIMELMIHFNASQTLITAGISLYVLGFAVGPLLWAPLCEIYGRQIIFVISYGMYVLFSAACTADNGIATLLVLRFFCGTFGSSPLTNAGGVISDVFRPDERAIAMAFFSLAPSFGPTLGPFIGGYLGENEGWRWVMGLMAIIAGFFWVLDMCFAPETYAPYILSNRAGVLSKKTGKVYKSVYEQQGKADPPTVVLKKALIRPWLLLFVEPIVLLLSTYIAILFGTLYMLFGAYPVVFQLERGWSAGKGGLAFLGVAVGMILAIPTIGLINQWYIKVSKQFEGEPVPPENRLPGCMLGGICVPVGMFWFAWTTYPEVHWMAPVAAGVPFGLGLSLVFHSIFNYLIDSYTIYAASVLAANAVLRSLFGAAFPLFTKQMYDNLGTQWASSIPAFLSLACLPMPFVFWKFGPAIRQRCKYSAKAAQATALATKKG</sequence>
<gene>
    <name evidence="12" type="ORF">NW762_009190</name>
</gene>
<dbReference type="PROSITE" id="PS50850">
    <property type="entry name" value="MFS"/>
    <property type="match status" value="1"/>
</dbReference>
<dbReference type="OrthoDB" id="446368at2759"/>
<keyword evidence="5 10" id="KW-1133">Transmembrane helix</keyword>
<feature type="transmembrane region" description="Helical" evidence="10">
    <location>
        <begin position="420"/>
        <end position="440"/>
    </location>
</feature>
<dbReference type="GO" id="GO:0022857">
    <property type="term" value="F:transmembrane transporter activity"/>
    <property type="evidence" value="ECO:0007669"/>
    <property type="project" value="InterPro"/>
</dbReference>
<evidence type="ECO:0000256" key="3">
    <source>
        <dbReference type="ARBA" id="ARBA00022475"/>
    </source>
</evidence>
<feature type="compositionally biased region" description="Basic and acidic residues" evidence="9">
    <location>
        <begin position="16"/>
        <end position="26"/>
    </location>
</feature>
<dbReference type="EMBL" id="JAOQAZ010000019">
    <property type="protein sequence ID" value="KAJ4256114.1"/>
    <property type="molecule type" value="Genomic_DNA"/>
</dbReference>
<evidence type="ECO:0000313" key="12">
    <source>
        <dbReference type="EMBL" id="KAJ4256114.1"/>
    </source>
</evidence>
<feature type="transmembrane region" description="Helical" evidence="10">
    <location>
        <begin position="488"/>
        <end position="508"/>
    </location>
</feature>
<keyword evidence="13" id="KW-1185">Reference proteome</keyword>
<comment type="subcellular location">
    <subcellularLocation>
        <location evidence="1">Cell membrane</location>
        <topology evidence="1">Multi-pass membrane protein</topology>
    </subcellularLocation>
</comment>
<dbReference type="CDD" id="cd17323">
    <property type="entry name" value="MFS_Tpo1_MDR_like"/>
    <property type="match status" value="1"/>
</dbReference>
<accession>A0A9W8VET6</accession>
<dbReference type="Proteomes" id="UP001152049">
    <property type="component" value="Unassembled WGS sequence"/>
</dbReference>
<keyword evidence="7" id="KW-0325">Glycoprotein</keyword>
<organism evidence="12 13">
    <name type="scientific">Fusarium torreyae</name>
    <dbReference type="NCBI Taxonomy" id="1237075"/>
    <lineage>
        <taxon>Eukaryota</taxon>
        <taxon>Fungi</taxon>
        <taxon>Dikarya</taxon>
        <taxon>Ascomycota</taxon>
        <taxon>Pezizomycotina</taxon>
        <taxon>Sordariomycetes</taxon>
        <taxon>Hypocreomycetidae</taxon>
        <taxon>Hypocreales</taxon>
        <taxon>Nectriaceae</taxon>
        <taxon>Fusarium</taxon>
    </lineage>
</organism>
<evidence type="ECO:0000313" key="13">
    <source>
        <dbReference type="Proteomes" id="UP001152049"/>
    </source>
</evidence>
<dbReference type="GO" id="GO:0005886">
    <property type="term" value="C:plasma membrane"/>
    <property type="evidence" value="ECO:0007669"/>
    <property type="project" value="UniProtKB-SubCell"/>
</dbReference>
<evidence type="ECO:0000256" key="10">
    <source>
        <dbReference type="SAM" id="Phobius"/>
    </source>
</evidence>
<feature type="transmembrane region" description="Helical" evidence="10">
    <location>
        <begin position="79"/>
        <end position="97"/>
    </location>
</feature>
<dbReference type="PANTHER" id="PTHR23502:SF186">
    <property type="entry name" value="MAJOR FACILITATOR SUPERFAMILY (MFS) PROFILE DOMAIN-CONTAINING PROTEIN"/>
    <property type="match status" value="1"/>
</dbReference>
<feature type="transmembrane region" description="Helical" evidence="10">
    <location>
        <begin position="144"/>
        <end position="161"/>
    </location>
</feature>
<evidence type="ECO:0000256" key="5">
    <source>
        <dbReference type="ARBA" id="ARBA00022989"/>
    </source>
</evidence>
<feature type="transmembrane region" description="Helical" evidence="10">
    <location>
        <begin position="206"/>
        <end position="230"/>
    </location>
</feature>
<evidence type="ECO:0000259" key="11">
    <source>
        <dbReference type="PROSITE" id="PS50850"/>
    </source>
</evidence>
<evidence type="ECO:0000256" key="8">
    <source>
        <dbReference type="ARBA" id="ARBA00038459"/>
    </source>
</evidence>
<evidence type="ECO:0000256" key="2">
    <source>
        <dbReference type="ARBA" id="ARBA00022448"/>
    </source>
</evidence>
<dbReference type="InterPro" id="IPR020846">
    <property type="entry name" value="MFS_dom"/>
</dbReference>
<feature type="transmembrane region" description="Helical" evidence="10">
    <location>
        <begin position="118"/>
        <end position="138"/>
    </location>
</feature>
<comment type="similarity">
    <text evidence="8">Belongs to the major facilitator superfamily. DHA1 family. Polyamines/proton antiporter (TC 2.A.1.2.16) subfamily.</text>
</comment>
<reference evidence="12" key="1">
    <citation type="submission" date="2022-09" db="EMBL/GenBank/DDBJ databases">
        <title>Fusarium specimens isolated from Avocado Roots.</title>
        <authorList>
            <person name="Stajich J."/>
            <person name="Roper C."/>
            <person name="Heimlech-Rivalta G."/>
        </authorList>
    </citation>
    <scope>NUCLEOTIDE SEQUENCE</scope>
    <source>
        <strain evidence="12">CF00136</strain>
    </source>
</reference>
<feature type="transmembrane region" description="Helical" evidence="10">
    <location>
        <begin position="307"/>
        <end position="334"/>
    </location>
</feature>
<feature type="transmembrane region" description="Helical" evidence="10">
    <location>
        <begin position="452"/>
        <end position="476"/>
    </location>
</feature>
<comment type="caution">
    <text evidence="12">The sequence shown here is derived from an EMBL/GenBank/DDBJ whole genome shotgun (WGS) entry which is preliminary data.</text>
</comment>
<dbReference type="Pfam" id="PF07690">
    <property type="entry name" value="MFS_1"/>
    <property type="match status" value="1"/>
</dbReference>
<dbReference type="AlphaFoldDB" id="A0A9W8VET6"/>
<name>A0A9W8VET6_9HYPO</name>
<feature type="transmembrane region" description="Helical" evidence="10">
    <location>
        <begin position="236"/>
        <end position="253"/>
    </location>
</feature>
<dbReference type="FunFam" id="1.20.1250.20:FF:000011">
    <property type="entry name" value="MFS multidrug transporter, putative"/>
    <property type="match status" value="1"/>
</dbReference>
<dbReference type="SUPFAM" id="SSF103473">
    <property type="entry name" value="MFS general substrate transporter"/>
    <property type="match status" value="1"/>
</dbReference>
<dbReference type="InterPro" id="IPR011701">
    <property type="entry name" value="MFS"/>
</dbReference>